<gene>
    <name evidence="4" type="ORF">MYCGRDRAFT_92444</name>
</gene>
<dbReference type="Proteomes" id="UP000008062">
    <property type="component" value="Chromosome 4"/>
</dbReference>
<feature type="domain" description="Nephrocystin 3-like N-terminal" evidence="3">
    <location>
        <begin position="234"/>
        <end position="390"/>
    </location>
</feature>
<dbReference type="InterPro" id="IPR027417">
    <property type="entry name" value="P-loop_NTPase"/>
</dbReference>
<dbReference type="InterPro" id="IPR031350">
    <property type="entry name" value="Goodbye_dom"/>
</dbReference>
<evidence type="ECO:0000313" key="5">
    <source>
        <dbReference type="Proteomes" id="UP000008062"/>
    </source>
</evidence>
<dbReference type="InterPro" id="IPR056884">
    <property type="entry name" value="NPHP3-like_N"/>
</dbReference>
<protein>
    <submittedName>
        <fullName evidence="4">Uncharacterized protein</fullName>
    </submittedName>
</protein>
<organism evidence="4 5">
    <name type="scientific">Zymoseptoria tritici (strain CBS 115943 / IPO323)</name>
    <name type="common">Speckled leaf blotch fungus</name>
    <name type="synonym">Septoria tritici</name>
    <dbReference type="NCBI Taxonomy" id="336722"/>
    <lineage>
        <taxon>Eukaryota</taxon>
        <taxon>Fungi</taxon>
        <taxon>Dikarya</taxon>
        <taxon>Ascomycota</taxon>
        <taxon>Pezizomycotina</taxon>
        <taxon>Dothideomycetes</taxon>
        <taxon>Dothideomycetidae</taxon>
        <taxon>Mycosphaerellales</taxon>
        <taxon>Mycosphaerellaceae</taxon>
        <taxon>Zymoseptoria</taxon>
    </lineage>
</organism>
<feature type="domain" description="Fungal STAND N-terminal Goodbye" evidence="2">
    <location>
        <begin position="10"/>
        <end position="98"/>
    </location>
</feature>
<dbReference type="SUPFAM" id="SSF52540">
    <property type="entry name" value="P-loop containing nucleoside triphosphate hydrolases"/>
    <property type="match status" value="1"/>
</dbReference>
<dbReference type="PANTHER" id="PTHR10039:SF17">
    <property type="entry name" value="FUNGAL STAND N-TERMINAL GOODBYE DOMAIN-CONTAINING PROTEIN-RELATED"/>
    <property type="match status" value="1"/>
</dbReference>
<evidence type="ECO:0000259" key="3">
    <source>
        <dbReference type="Pfam" id="PF24883"/>
    </source>
</evidence>
<dbReference type="Pfam" id="PF17109">
    <property type="entry name" value="Goodbye"/>
    <property type="match status" value="1"/>
</dbReference>
<dbReference type="eggNOG" id="ENOG502SM5F">
    <property type="taxonomic scope" value="Eukaryota"/>
</dbReference>
<proteinExistence type="predicted"/>
<keyword evidence="1" id="KW-0677">Repeat</keyword>
<evidence type="ECO:0000313" key="4">
    <source>
        <dbReference type="EMBL" id="EGP87904.1"/>
    </source>
</evidence>
<reference evidence="4 5" key="1">
    <citation type="journal article" date="2011" name="PLoS Genet.">
        <title>Finished genome of the fungal wheat pathogen Mycosphaerella graminicola reveals dispensome structure, chromosome plasticity, and stealth pathogenesis.</title>
        <authorList>
            <person name="Goodwin S.B."/>
            <person name="Ben M'barek S."/>
            <person name="Dhillon B."/>
            <person name="Wittenberg A.H.J."/>
            <person name="Crane C.F."/>
            <person name="Hane J.K."/>
            <person name="Foster A.J."/>
            <person name="Van der Lee T.A.J."/>
            <person name="Grimwood J."/>
            <person name="Aerts A."/>
            <person name="Antoniw J."/>
            <person name="Bailey A."/>
            <person name="Bluhm B."/>
            <person name="Bowler J."/>
            <person name="Bristow J."/>
            <person name="van der Burgt A."/>
            <person name="Canto-Canche B."/>
            <person name="Churchill A.C.L."/>
            <person name="Conde-Ferraez L."/>
            <person name="Cools H.J."/>
            <person name="Coutinho P.M."/>
            <person name="Csukai M."/>
            <person name="Dehal P."/>
            <person name="De Wit P."/>
            <person name="Donzelli B."/>
            <person name="van de Geest H.C."/>
            <person name="van Ham R.C.H.J."/>
            <person name="Hammond-Kosack K.E."/>
            <person name="Henrissat B."/>
            <person name="Kilian A."/>
            <person name="Kobayashi A.K."/>
            <person name="Koopmann E."/>
            <person name="Kourmpetis Y."/>
            <person name="Kuzniar A."/>
            <person name="Lindquist E."/>
            <person name="Lombard V."/>
            <person name="Maliepaard C."/>
            <person name="Martins N."/>
            <person name="Mehrabi R."/>
            <person name="Nap J.P.H."/>
            <person name="Ponomarenko A."/>
            <person name="Rudd J.J."/>
            <person name="Salamov A."/>
            <person name="Schmutz J."/>
            <person name="Schouten H.J."/>
            <person name="Shapiro H."/>
            <person name="Stergiopoulos I."/>
            <person name="Torriani S.F.F."/>
            <person name="Tu H."/>
            <person name="de Vries R.P."/>
            <person name="Waalwijk C."/>
            <person name="Ware S.B."/>
            <person name="Wiebenga A."/>
            <person name="Zwiers L.-H."/>
            <person name="Oliver R.P."/>
            <person name="Grigoriev I.V."/>
            <person name="Kema G.H.J."/>
        </authorList>
    </citation>
    <scope>NUCLEOTIDE SEQUENCE [LARGE SCALE GENOMIC DNA]</scope>
    <source>
        <strain evidence="5">CBS 115943 / IPO323</strain>
    </source>
</reference>
<dbReference type="KEGG" id="ztr:MYCGRDRAFT_92444"/>
<evidence type="ECO:0000259" key="2">
    <source>
        <dbReference type="Pfam" id="PF17109"/>
    </source>
</evidence>
<dbReference type="PANTHER" id="PTHR10039">
    <property type="entry name" value="AMELOGENIN"/>
    <property type="match status" value="1"/>
</dbReference>
<dbReference type="OMA" id="EGEGWIW"/>
<evidence type="ECO:0000256" key="1">
    <source>
        <dbReference type="ARBA" id="ARBA00022737"/>
    </source>
</evidence>
<accession>F9X8V6</accession>
<dbReference type="RefSeq" id="XP_003852928.1">
    <property type="nucleotide sequence ID" value="XM_003852880.1"/>
</dbReference>
<dbReference type="OrthoDB" id="448455at2759"/>
<dbReference type="GeneID" id="13400457"/>
<sequence length="901" mass="100059">MADDKIAPQVRRESEPRLQAFSREVDHSLKVLKAVVTPTELVGNLAAGAASAVFPPSSMCFGAVMYLIGAAGGDSASLDAIAELLDVLKDITVRLAVYNQEDLSRELQYKLAEILTTVSEVFARSTKVVKEGVLHRMKAFGKNLLLGLMTRLEKLTSSEDRLVETTIHLQEMSLTQNQMAHGVGQILNALEDTKGKVKQEHDVKYMETINRVLKPSVSPQERFDEIRREHIEHSGDWICSEEAFTARVTGQAPILWISGMSGSGKSFLTYTMIDHIKTKFADEEGSAGRTSVGFTFFRDNKDQTRSFEQAPRDVAFQLAQTDESYAKHICECVYNESDVATIRSAWQRLFVDFFLESDQTDSSAFILFDGMDEASPEGRETFLELLKDVEIAGTSSRLRVGMLGHPQILDDIADILEQQVPFASSKKIHTGEEDEDAIAGANVDEEDGLDDVENDTEFSSNPATTSVGFVHPSISDFFKDRKQGKINAGVDAPAIGVHVEEAALSTTKTCLDLEDALLDRMDQAVSLRPYAEHLEDLDQTRIDETNKIEIGSTLVKILRDDEIISTWSRERDCLWFRPTTASRILPWVLESSVLAKIPDDTATWLKSSEISPIELFELAVRFSATRWLEPGGENWNIKAVSRDVAVYLQMKNERRRAQQAGIENEKAGKDKRTQLSGVYVDLAECFQELAASIDHLDGQNLPKADLVNFVKIKPNISQYYLEAFASTSANGDQECDCDYIANSVRELHFLANFGVHVADADGLGAEQQSNDRETRFGLRPPLAYMQTTMNILVEAAKVPVDNGHTVLISCLTVFDTPDEDFFKCIAEASKAADRMNWLEGVYREAIVAATRGREHVAAAGLHLCLAELYVSFSNEPDKAICIWELSGTEGLDSIKLETMIV</sequence>
<dbReference type="Gene3D" id="3.40.50.300">
    <property type="entry name" value="P-loop containing nucleotide triphosphate hydrolases"/>
    <property type="match status" value="1"/>
</dbReference>
<dbReference type="InParanoid" id="F9X8V6"/>
<keyword evidence="5" id="KW-1185">Reference proteome</keyword>
<dbReference type="Pfam" id="PF24883">
    <property type="entry name" value="NPHP3_N"/>
    <property type="match status" value="1"/>
</dbReference>
<dbReference type="EMBL" id="CM001199">
    <property type="protein sequence ID" value="EGP87904.1"/>
    <property type="molecule type" value="Genomic_DNA"/>
</dbReference>
<dbReference type="HOGENOM" id="CLU_321650_0_0_1"/>
<name>F9X8V6_ZYMTI</name>
<dbReference type="AlphaFoldDB" id="F9X8V6"/>